<protein>
    <submittedName>
        <fullName evidence="1">4Fe-4S binding domain protein</fullName>
    </submittedName>
</protein>
<organism evidence="1">
    <name type="scientific">Siphoviridae sp. ctW4q29</name>
    <dbReference type="NCBI Taxonomy" id="2825535"/>
    <lineage>
        <taxon>Viruses</taxon>
        <taxon>Duplodnaviria</taxon>
        <taxon>Heunggongvirae</taxon>
        <taxon>Uroviricota</taxon>
        <taxon>Caudoviricetes</taxon>
    </lineage>
</organism>
<accession>A0A8S5TRY3</accession>
<reference evidence="1" key="1">
    <citation type="journal article" date="2021" name="Proc. Natl. Acad. Sci. U.S.A.">
        <title>A Catalog of Tens of Thousands of Viruses from Human Metagenomes Reveals Hidden Associations with Chronic Diseases.</title>
        <authorList>
            <person name="Tisza M.J."/>
            <person name="Buck C.B."/>
        </authorList>
    </citation>
    <scope>NUCLEOTIDE SEQUENCE</scope>
    <source>
        <strain evidence="1">CtW4q29</strain>
    </source>
</reference>
<dbReference type="EMBL" id="BK015913">
    <property type="protein sequence ID" value="DAF84947.1"/>
    <property type="molecule type" value="Genomic_DNA"/>
</dbReference>
<proteinExistence type="predicted"/>
<sequence>MKSPCVKDCPDRLPCGACRKSCEAFRAYEAQRLEEKPWVDQANTAARERYVRHSARFAKAGKRHMR</sequence>
<evidence type="ECO:0000313" key="1">
    <source>
        <dbReference type="EMBL" id="DAF84947.1"/>
    </source>
</evidence>
<name>A0A8S5TRY3_9CAUD</name>